<proteinExistence type="inferred from homology"/>
<accession>A0A0N4XVN4</accession>
<dbReference type="SUPFAM" id="SSF53067">
    <property type="entry name" value="Actin-like ATPase domain"/>
    <property type="match status" value="2"/>
</dbReference>
<dbReference type="FunFam" id="3.30.30.30:FF:000001">
    <property type="entry name" value="heat shock 70 kDa protein-like"/>
    <property type="match status" value="1"/>
</dbReference>
<evidence type="ECO:0000256" key="10">
    <source>
        <dbReference type="SAM" id="MobiDB-lite"/>
    </source>
</evidence>
<dbReference type="FunFam" id="2.60.34.10:FF:000002">
    <property type="entry name" value="Heat shock 70 kDa"/>
    <property type="match status" value="1"/>
</dbReference>
<dbReference type="NCBIfam" id="NF001413">
    <property type="entry name" value="PRK00290.1"/>
    <property type="match status" value="1"/>
</dbReference>
<keyword evidence="4 8" id="KW-0547">Nucleotide-binding</keyword>
<sequence length="647" mass="71487">MKATLLLGCLILNSVGVFSEDEKKDVKYGTIIGIDLGTTYSCVGVYKNGRVEIIANDQGNRITPSYVAFSGDSGERLIGDAAKNQLTINPENTVFDAKRLIGRDYNDKTVQDDIKLWPFKIQNKNNKPMVSLKVGKDTKEFAPEEISAMVLTKMKEIAESYLGKEVKHAVVTVPAYFNDAQRQATKDAGTIAGLNVVRIINEPTAAAIAYGLDKKEGERNILVFDLGGGTFDVSMLTIDNGVFEVLATNGDTHLGGEDFDQRVMEYFIKLYKKKTGKDLRKDNRAVQKLRREVEKAKRALSTQHQTKVEVEAIYDGEDFSETLTRAKFEELNMDLFRATLKPVQKVLEDSDLKKEDVHEIVLVGGSTRIPKVQQLIKDFFNGKEPSRGINPDEAVAYGAAVQAGVISGEENTGDIVLLDVNPLTLGIETVGGVMTKLITRNTVIPTKKSQVFSTAADNQPTVTIQVYEGERPMTKDNHQLGKFDLTNIPPAPRGVPQIEVTFEIDVNGILHVTAEDKGTGNKNKITITNDQNRLSPEDIERMINDAEKFAEDDKKVKDQVEARNELESYAYSLKNQIGDKEKLGGKLDADDKKTIEDAVDETISWLESNREASDLEEKVQPIISKLYKDAGGAAGGEPSNTEEKDEL</sequence>
<keyword evidence="9" id="KW-0175">Coiled coil</keyword>
<feature type="signal peptide" evidence="11">
    <location>
        <begin position="1"/>
        <end position="19"/>
    </location>
</feature>
<dbReference type="PROSITE" id="PS00329">
    <property type="entry name" value="HSP70_2"/>
    <property type="match status" value="1"/>
</dbReference>
<dbReference type="InterPro" id="IPR013126">
    <property type="entry name" value="Hsp_70_fam"/>
</dbReference>
<comment type="subcellular location">
    <subcellularLocation>
        <location evidence="1">Endoplasmic reticulum lumen</location>
    </subcellularLocation>
</comment>
<evidence type="ECO:0000256" key="1">
    <source>
        <dbReference type="ARBA" id="ARBA00004319"/>
    </source>
</evidence>
<dbReference type="GO" id="GO:0030968">
    <property type="term" value="P:endoplasmic reticulum unfolded protein response"/>
    <property type="evidence" value="ECO:0007669"/>
    <property type="project" value="UniProtKB-ARBA"/>
</dbReference>
<keyword evidence="6 8" id="KW-0067">ATP-binding</keyword>
<dbReference type="FunFam" id="3.30.420.40:FF:000026">
    <property type="entry name" value="Heat shock protein 70"/>
    <property type="match status" value="1"/>
</dbReference>
<dbReference type="InterPro" id="IPR029047">
    <property type="entry name" value="HSP70_peptide-bd_sf"/>
</dbReference>
<evidence type="ECO:0000256" key="7">
    <source>
        <dbReference type="ARBA" id="ARBA00023016"/>
    </source>
</evidence>
<feature type="coiled-coil region" evidence="9">
    <location>
        <begin position="279"/>
        <end position="306"/>
    </location>
</feature>
<dbReference type="CDD" id="cd10241">
    <property type="entry name" value="ASKHA_NBD_HSP70_BiP"/>
    <property type="match status" value="1"/>
</dbReference>
<dbReference type="Gene3D" id="2.60.34.10">
    <property type="entry name" value="Substrate Binding Domain Of DNAk, Chain A, domain 1"/>
    <property type="match status" value="1"/>
</dbReference>
<dbReference type="Gene3D" id="3.90.640.10">
    <property type="entry name" value="Actin, Chain A, domain 4"/>
    <property type="match status" value="1"/>
</dbReference>
<feature type="chain" id="PRO_5043124948" evidence="11">
    <location>
        <begin position="20"/>
        <end position="647"/>
    </location>
</feature>
<dbReference type="FunFam" id="3.90.640.10:FF:000153">
    <property type="entry name" value="Endoplasmic reticulum chaperone BiP"/>
    <property type="match status" value="1"/>
</dbReference>
<dbReference type="InterPro" id="IPR043129">
    <property type="entry name" value="ATPase_NBD"/>
</dbReference>
<comment type="similarity">
    <text evidence="2 8">Belongs to the heat shock protein 70 family.</text>
</comment>
<dbReference type="PROSITE" id="PS01036">
    <property type="entry name" value="HSP70_3"/>
    <property type="match status" value="1"/>
</dbReference>
<evidence type="ECO:0000256" key="6">
    <source>
        <dbReference type="ARBA" id="ARBA00022840"/>
    </source>
</evidence>
<evidence type="ECO:0000256" key="5">
    <source>
        <dbReference type="ARBA" id="ARBA00022824"/>
    </source>
</evidence>
<protein>
    <submittedName>
        <fullName evidence="14">78 kDa glucose-regulated protein (inferred by orthology to a human protein)</fullName>
    </submittedName>
</protein>
<dbReference type="STRING" id="27835.A0A0N4XVN4"/>
<feature type="region of interest" description="Disordered" evidence="10">
    <location>
        <begin position="628"/>
        <end position="647"/>
    </location>
</feature>
<name>A0A0N4XVN4_NIPBR</name>
<evidence type="ECO:0000256" key="2">
    <source>
        <dbReference type="ARBA" id="ARBA00007381"/>
    </source>
</evidence>
<dbReference type="GO" id="GO:0140662">
    <property type="term" value="F:ATP-dependent protein folding chaperone"/>
    <property type="evidence" value="ECO:0007669"/>
    <property type="project" value="InterPro"/>
</dbReference>
<dbReference type="GO" id="GO:0005524">
    <property type="term" value="F:ATP binding"/>
    <property type="evidence" value="ECO:0007669"/>
    <property type="project" value="UniProtKB-KW"/>
</dbReference>
<reference evidence="12 13" key="2">
    <citation type="submission" date="2018-11" db="EMBL/GenBank/DDBJ databases">
        <authorList>
            <consortium name="Pathogen Informatics"/>
        </authorList>
    </citation>
    <scope>NUCLEOTIDE SEQUENCE [LARGE SCALE GENOMIC DNA]</scope>
</reference>
<dbReference type="EMBL" id="UYSL01019837">
    <property type="protein sequence ID" value="VDL70464.1"/>
    <property type="molecule type" value="Genomic_DNA"/>
</dbReference>
<dbReference type="FunFam" id="3.30.420.40:FF:000172">
    <property type="entry name" value="Heat shock 70 kDa protein"/>
    <property type="match status" value="1"/>
</dbReference>
<dbReference type="Proteomes" id="UP000271162">
    <property type="component" value="Unassembled WGS sequence"/>
</dbReference>
<organism evidence="14">
    <name type="scientific">Nippostrongylus brasiliensis</name>
    <name type="common">Rat hookworm</name>
    <dbReference type="NCBI Taxonomy" id="27835"/>
    <lineage>
        <taxon>Eukaryota</taxon>
        <taxon>Metazoa</taxon>
        <taxon>Ecdysozoa</taxon>
        <taxon>Nematoda</taxon>
        <taxon>Chromadorea</taxon>
        <taxon>Rhabditida</taxon>
        <taxon>Rhabditina</taxon>
        <taxon>Rhabditomorpha</taxon>
        <taxon>Strongyloidea</taxon>
        <taxon>Heligmosomidae</taxon>
        <taxon>Nippostrongylus</taxon>
    </lineage>
</organism>
<evidence type="ECO:0000256" key="4">
    <source>
        <dbReference type="ARBA" id="ARBA00022741"/>
    </source>
</evidence>
<dbReference type="Pfam" id="PF00012">
    <property type="entry name" value="HSP70"/>
    <property type="match status" value="1"/>
</dbReference>
<evidence type="ECO:0000256" key="8">
    <source>
        <dbReference type="RuleBase" id="RU003322"/>
    </source>
</evidence>
<dbReference type="Gene3D" id="1.20.1270.10">
    <property type="match status" value="1"/>
</dbReference>
<keyword evidence="5" id="KW-0256">Endoplasmic reticulum</keyword>
<evidence type="ECO:0000256" key="9">
    <source>
        <dbReference type="SAM" id="Coils"/>
    </source>
</evidence>
<evidence type="ECO:0000313" key="13">
    <source>
        <dbReference type="Proteomes" id="UP000271162"/>
    </source>
</evidence>
<reference evidence="14" key="1">
    <citation type="submission" date="2017-02" db="UniProtKB">
        <authorList>
            <consortium name="WormBaseParasite"/>
        </authorList>
    </citation>
    <scope>IDENTIFICATION</scope>
</reference>
<dbReference type="WBParaSite" id="NBR_0000687401-mRNA-1">
    <property type="protein sequence ID" value="NBR_0000687401-mRNA-1"/>
    <property type="gene ID" value="NBR_0000687401"/>
</dbReference>
<dbReference type="PANTHER" id="PTHR19375">
    <property type="entry name" value="HEAT SHOCK PROTEIN 70KDA"/>
    <property type="match status" value="1"/>
</dbReference>
<dbReference type="InterPro" id="IPR042050">
    <property type="entry name" value="BIP_NBD"/>
</dbReference>
<dbReference type="PRINTS" id="PR00301">
    <property type="entry name" value="HEATSHOCK70"/>
</dbReference>
<dbReference type="SUPFAM" id="SSF100920">
    <property type="entry name" value="Heat shock protein 70kD (HSP70), peptide-binding domain"/>
    <property type="match status" value="1"/>
</dbReference>
<dbReference type="PROSITE" id="PS00297">
    <property type="entry name" value="HSP70_1"/>
    <property type="match status" value="1"/>
</dbReference>
<dbReference type="InterPro" id="IPR018181">
    <property type="entry name" value="Heat_shock_70_CS"/>
</dbReference>
<keyword evidence="3 11" id="KW-0732">Signal</keyword>
<dbReference type="InterPro" id="IPR029048">
    <property type="entry name" value="HSP70_C_sf"/>
</dbReference>
<evidence type="ECO:0000256" key="11">
    <source>
        <dbReference type="SAM" id="SignalP"/>
    </source>
</evidence>
<evidence type="ECO:0000256" key="3">
    <source>
        <dbReference type="ARBA" id="ARBA00022729"/>
    </source>
</evidence>
<keyword evidence="7" id="KW-0346">Stress response</keyword>
<dbReference type="OMA" id="VQRDIKH"/>
<dbReference type="SUPFAM" id="SSF100934">
    <property type="entry name" value="Heat shock protein 70kD (HSP70), C-terminal subdomain"/>
    <property type="match status" value="1"/>
</dbReference>
<evidence type="ECO:0000313" key="12">
    <source>
        <dbReference type="EMBL" id="VDL70464.1"/>
    </source>
</evidence>
<dbReference type="Gene3D" id="3.30.420.40">
    <property type="match status" value="2"/>
</dbReference>
<keyword evidence="13" id="KW-1185">Reference proteome</keyword>
<dbReference type="AlphaFoldDB" id="A0A0N4XVN4"/>
<gene>
    <name evidence="12" type="ORF">NBR_LOCUS6875</name>
</gene>
<dbReference type="GO" id="GO:0005788">
    <property type="term" value="C:endoplasmic reticulum lumen"/>
    <property type="evidence" value="ECO:0007669"/>
    <property type="project" value="UniProtKB-SubCell"/>
</dbReference>
<evidence type="ECO:0000313" key="14">
    <source>
        <dbReference type="WBParaSite" id="NBR_0000687401-mRNA-1"/>
    </source>
</evidence>